<dbReference type="RefSeq" id="WP_011026729.1">
    <property type="nucleotide sequence ID" value="NC_003869.1"/>
</dbReference>
<evidence type="ECO:0000313" key="1">
    <source>
        <dbReference type="EMBL" id="AAM25864.1"/>
    </source>
</evidence>
<keyword evidence="2" id="KW-1185">Reference proteome</keyword>
<dbReference type="AlphaFoldDB" id="Q8R6P1"/>
<dbReference type="KEGG" id="tte:TTE2757"/>
<proteinExistence type="predicted"/>
<reference evidence="1 2" key="1">
    <citation type="journal article" date="2002" name="Genome Res.">
        <title>A complete sequence of the T. tengcongensis genome.</title>
        <authorList>
            <person name="Bao Q."/>
            <person name="Tian Y."/>
            <person name="Li W."/>
            <person name="Xu Z."/>
            <person name="Xuan Z."/>
            <person name="Hu S."/>
            <person name="Dong W."/>
            <person name="Yang J."/>
            <person name="Chen Y."/>
            <person name="Xue Y."/>
            <person name="Xu Y."/>
            <person name="Lai X."/>
            <person name="Huang L."/>
            <person name="Dong X."/>
            <person name="Ma Y."/>
            <person name="Ling L."/>
            <person name="Tan H."/>
            <person name="Chen R."/>
            <person name="Wang J."/>
            <person name="Yu J."/>
            <person name="Yang H."/>
        </authorList>
    </citation>
    <scope>NUCLEOTIDE SEQUENCE [LARGE SCALE GENOMIC DNA]</scope>
    <source>
        <strain evidence="2">DSM 15242 / JCM 11007 / NBRC 100824 / MB4</strain>
    </source>
</reference>
<organism evidence="1 2">
    <name type="scientific">Caldanaerobacter subterraneus subsp. tengcongensis (strain DSM 15242 / JCM 11007 / NBRC 100824 / MB4)</name>
    <name type="common">Thermoanaerobacter tengcongensis</name>
    <dbReference type="NCBI Taxonomy" id="273068"/>
    <lineage>
        <taxon>Bacteria</taxon>
        <taxon>Bacillati</taxon>
        <taxon>Bacillota</taxon>
        <taxon>Clostridia</taxon>
        <taxon>Thermoanaerobacterales</taxon>
        <taxon>Thermoanaerobacteraceae</taxon>
        <taxon>Caldanaerobacter</taxon>
    </lineage>
</organism>
<evidence type="ECO:0000313" key="2">
    <source>
        <dbReference type="Proteomes" id="UP000000555"/>
    </source>
</evidence>
<dbReference type="Proteomes" id="UP000000555">
    <property type="component" value="Chromosome"/>
</dbReference>
<sequence length="357" mass="39454">MKKTNYLLISLLVICLIFPRLVLAQSYYKEKYNMTGYSYSIDGNKIEDITVKIIESDIKDGSLSGKAVLITSTDSILLKFNNLRPQKLSSGEFKDYTGIGIAHTKEGDMDVAIAIDKNLDRIAGSIDYNNGNSIRVYNFLAGKDIPSLDLIRDKINRYSNSSHSESPENVSILGIGKLADRTANGIHIQVYGPSSVSRNNPSQPYQVRVRQNLYTENWVTVSHIRIWGSPPRNGGEGLWIQDVNPHTRATGTFSITISITPFIGITINTAVAGVTESHTSTGVSWYIVPTDPVISFYDGPDSSTNPTAVEMYLAPISGSGTYVCTGYVSAEFKFYDALNRYYDTKINSDVPYSVTIY</sequence>
<protein>
    <submittedName>
        <fullName evidence="1">Uncharacterized protein</fullName>
    </submittedName>
</protein>
<accession>Q8R6P1</accession>
<gene>
    <name evidence="1" type="ordered locus">TTE2757</name>
</gene>
<dbReference type="HOGENOM" id="CLU_775411_0_0_9"/>
<name>Q8R6P1_CALS4</name>
<dbReference type="EMBL" id="AE008691">
    <property type="protein sequence ID" value="AAM25864.1"/>
    <property type="molecule type" value="Genomic_DNA"/>
</dbReference>